<feature type="transmembrane region" description="Helical" evidence="6">
    <location>
        <begin position="410"/>
        <end position="430"/>
    </location>
</feature>
<organism evidence="8 9">
    <name type="scientific">Calocera cornea HHB12733</name>
    <dbReference type="NCBI Taxonomy" id="1353952"/>
    <lineage>
        <taxon>Eukaryota</taxon>
        <taxon>Fungi</taxon>
        <taxon>Dikarya</taxon>
        <taxon>Basidiomycota</taxon>
        <taxon>Agaricomycotina</taxon>
        <taxon>Dacrymycetes</taxon>
        <taxon>Dacrymycetales</taxon>
        <taxon>Dacrymycetaceae</taxon>
        <taxon>Calocera</taxon>
    </lineage>
</organism>
<gene>
    <name evidence="8" type="ORF">CALCODRAFT_449094</name>
</gene>
<dbReference type="SUPFAM" id="SSF103473">
    <property type="entry name" value="MFS general substrate transporter"/>
    <property type="match status" value="1"/>
</dbReference>
<evidence type="ECO:0000256" key="3">
    <source>
        <dbReference type="ARBA" id="ARBA00022989"/>
    </source>
</evidence>
<dbReference type="Pfam" id="PF07690">
    <property type="entry name" value="MFS_1"/>
    <property type="match status" value="1"/>
</dbReference>
<dbReference type="EMBL" id="KV423933">
    <property type="protein sequence ID" value="KZT60169.1"/>
    <property type="molecule type" value="Genomic_DNA"/>
</dbReference>
<dbReference type="GO" id="GO:0005886">
    <property type="term" value="C:plasma membrane"/>
    <property type="evidence" value="ECO:0007669"/>
    <property type="project" value="TreeGrafter"/>
</dbReference>
<feature type="transmembrane region" description="Helical" evidence="6">
    <location>
        <begin position="205"/>
        <end position="225"/>
    </location>
</feature>
<dbReference type="PANTHER" id="PTHR23501:SF102">
    <property type="entry name" value="DRUG TRANSPORTER, PUTATIVE (AFU_ORTHOLOGUE AFUA_3G08530)-RELATED"/>
    <property type="match status" value="1"/>
</dbReference>
<feature type="transmembrane region" description="Helical" evidence="6">
    <location>
        <begin position="442"/>
        <end position="465"/>
    </location>
</feature>
<keyword evidence="4 6" id="KW-0472">Membrane</keyword>
<dbReference type="PROSITE" id="PS50850">
    <property type="entry name" value="MFS"/>
    <property type="match status" value="1"/>
</dbReference>
<feature type="transmembrane region" description="Helical" evidence="6">
    <location>
        <begin position="355"/>
        <end position="375"/>
    </location>
</feature>
<feature type="transmembrane region" description="Helical" evidence="6">
    <location>
        <begin position="382"/>
        <end position="398"/>
    </location>
</feature>
<dbReference type="OrthoDB" id="3437016at2759"/>
<evidence type="ECO:0000256" key="6">
    <source>
        <dbReference type="SAM" id="Phobius"/>
    </source>
</evidence>
<evidence type="ECO:0000313" key="9">
    <source>
        <dbReference type="Proteomes" id="UP000076842"/>
    </source>
</evidence>
<dbReference type="Proteomes" id="UP000076842">
    <property type="component" value="Unassembled WGS sequence"/>
</dbReference>
<dbReference type="InterPro" id="IPR036259">
    <property type="entry name" value="MFS_trans_sf"/>
</dbReference>
<dbReference type="Gene3D" id="1.20.1250.20">
    <property type="entry name" value="MFS general substrate transporter like domains"/>
    <property type="match status" value="1"/>
</dbReference>
<feature type="domain" description="Major facilitator superfamily (MFS) profile" evidence="7">
    <location>
        <begin position="51"/>
        <end position="502"/>
    </location>
</feature>
<reference evidence="8 9" key="1">
    <citation type="journal article" date="2016" name="Mol. Biol. Evol.">
        <title>Comparative Genomics of Early-Diverging Mushroom-Forming Fungi Provides Insights into the Origins of Lignocellulose Decay Capabilities.</title>
        <authorList>
            <person name="Nagy L.G."/>
            <person name="Riley R."/>
            <person name="Tritt A."/>
            <person name="Adam C."/>
            <person name="Daum C."/>
            <person name="Floudas D."/>
            <person name="Sun H."/>
            <person name="Yadav J.S."/>
            <person name="Pangilinan J."/>
            <person name="Larsson K.H."/>
            <person name="Matsuura K."/>
            <person name="Barry K."/>
            <person name="Labutti K."/>
            <person name="Kuo R."/>
            <person name="Ohm R.A."/>
            <person name="Bhattacharya S.S."/>
            <person name="Shirouzu T."/>
            <person name="Yoshinaga Y."/>
            <person name="Martin F.M."/>
            <person name="Grigoriev I.V."/>
            <person name="Hibbett D.S."/>
        </authorList>
    </citation>
    <scope>NUCLEOTIDE SEQUENCE [LARGE SCALE GENOMIC DNA]</scope>
    <source>
        <strain evidence="8 9">HHB12733</strain>
    </source>
</reference>
<keyword evidence="9" id="KW-1185">Reference proteome</keyword>
<feature type="transmembrane region" description="Helical" evidence="6">
    <location>
        <begin position="174"/>
        <end position="193"/>
    </location>
</feature>
<proteinExistence type="predicted"/>
<feature type="transmembrane region" description="Helical" evidence="6">
    <location>
        <begin position="46"/>
        <end position="66"/>
    </location>
</feature>
<sequence length="656" mass="70837">MRSKVHPSTASGDDSQVEGLQGVPRWGISDIERPTHGKAAKPKRGAAFWFIFSAVCVTIFLAALDATDLPTAAPIIVNELGNGQSLFTWMRSAYFLASAAWLPLSGALADAFGRQPVLLASLAFFFVGCAICGESHGPGAFIVGRTIQGLGAGGTFSLAEIIVADLVPLKERGVFMGLTGLTYAVATAMGPPIGGVFAQKVSWRWLFRIQLPLTFGAFCLVAYFLRLKVPPGSIQQKLRRIDWTGNALVCAATVAVSIALTRGGIEVPWSSAQTLVPLIFGLLGLIAFFVYEARWAANTTVPTIPFDLLTNRTSVSGFLSTFWHSLVSVTFLFLMPVFFQACFGADPVQSGIDTLSYALIMSPGAILGGVSVAILKRYTPQIYIGWIMITIGVGLLSLEKATTPTARWVGFNLFVGFGFGILWTALKFPILSPLPTRRNGSALALFVFLRTFAQNFGITIGSAVLQNELQWRLPADFRAQFPGGAEFAIAAIPIIPQLPEPLQGQVKEAFAESLSTLWKVMLAFCFLGVASALLMREIPLHNETDENWDLSEGKEGLKEGQRGSGQCSREVEMEEGEEIEMDKGVVIIGPLTVTPYLGWTPPQDSRQPVSPTLSVSTLEDPVKGTVYHPTTLGWAPMLDPIKPVSPLEDPVKDVEY</sequence>
<accession>A0A165I5U7</accession>
<keyword evidence="2 6" id="KW-0812">Transmembrane</keyword>
<protein>
    <submittedName>
        <fullName evidence="8">MFS general substrate transporter</fullName>
    </submittedName>
</protein>
<evidence type="ECO:0000256" key="4">
    <source>
        <dbReference type="ARBA" id="ARBA00023136"/>
    </source>
</evidence>
<feature type="compositionally biased region" description="Polar residues" evidence="5">
    <location>
        <begin position="1"/>
        <end position="14"/>
    </location>
</feature>
<comment type="subcellular location">
    <subcellularLocation>
        <location evidence="1">Membrane</location>
        <topology evidence="1">Multi-pass membrane protein</topology>
    </subcellularLocation>
</comment>
<feature type="transmembrane region" description="Helical" evidence="6">
    <location>
        <begin position="271"/>
        <end position="291"/>
    </location>
</feature>
<evidence type="ECO:0000256" key="2">
    <source>
        <dbReference type="ARBA" id="ARBA00022692"/>
    </source>
</evidence>
<name>A0A165I5U7_9BASI</name>
<dbReference type="AlphaFoldDB" id="A0A165I5U7"/>
<dbReference type="InterPro" id="IPR011701">
    <property type="entry name" value="MFS"/>
</dbReference>
<dbReference type="PANTHER" id="PTHR23501">
    <property type="entry name" value="MAJOR FACILITATOR SUPERFAMILY"/>
    <property type="match status" value="1"/>
</dbReference>
<evidence type="ECO:0000259" key="7">
    <source>
        <dbReference type="PROSITE" id="PS50850"/>
    </source>
</evidence>
<keyword evidence="3 6" id="KW-1133">Transmembrane helix</keyword>
<feature type="transmembrane region" description="Helical" evidence="6">
    <location>
        <begin position="149"/>
        <end position="167"/>
    </location>
</feature>
<evidence type="ECO:0000256" key="5">
    <source>
        <dbReference type="SAM" id="MobiDB-lite"/>
    </source>
</evidence>
<feature type="transmembrane region" description="Helical" evidence="6">
    <location>
        <begin position="86"/>
        <end position="104"/>
    </location>
</feature>
<dbReference type="PRINTS" id="PR01036">
    <property type="entry name" value="TCRTETB"/>
</dbReference>
<dbReference type="GO" id="GO:0022857">
    <property type="term" value="F:transmembrane transporter activity"/>
    <property type="evidence" value="ECO:0007669"/>
    <property type="project" value="InterPro"/>
</dbReference>
<evidence type="ECO:0000256" key="1">
    <source>
        <dbReference type="ARBA" id="ARBA00004141"/>
    </source>
</evidence>
<dbReference type="InParanoid" id="A0A165I5U7"/>
<dbReference type="Gene3D" id="1.20.1720.10">
    <property type="entry name" value="Multidrug resistance protein D"/>
    <property type="match status" value="1"/>
</dbReference>
<feature type="region of interest" description="Disordered" evidence="5">
    <location>
        <begin position="1"/>
        <end position="20"/>
    </location>
</feature>
<evidence type="ECO:0000313" key="8">
    <source>
        <dbReference type="EMBL" id="KZT60169.1"/>
    </source>
</evidence>
<feature type="transmembrane region" description="Helical" evidence="6">
    <location>
        <begin position="322"/>
        <end position="343"/>
    </location>
</feature>
<feature type="transmembrane region" description="Helical" evidence="6">
    <location>
        <begin position="246"/>
        <end position="265"/>
    </location>
</feature>
<dbReference type="InterPro" id="IPR020846">
    <property type="entry name" value="MFS_dom"/>
</dbReference>
<feature type="transmembrane region" description="Helical" evidence="6">
    <location>
        <begin position="116"/>
        <end position="137"/>
    </location>
</feature>